<feature type="transmembrane region" description="Helical" evidence="8">
    <location>
        <begin position="126"/>
        <end position="152"/>
    </location>
</feature>
<organism evidence="10 11">
    <name type="scientific">Paenarthrobacter nicotinovorans</name>
    <name type="common">Arthrobacter nicotinovorans</name>
    <dbReference type="NCBI Taxonomy" id="29320"/>
    <lineage>
        <taxon>Bacteria</taxon>
        <taxon>Bacillati</taxon>
        <taxon>Actinomycetota</taxon>
        <taxon>Actinomycetes</taxon>
        <taxon>Micrococcales</taxon>
        <taxon>Micrococcaceae</taxon>
        <taxon>Paenarthrobacter</taxon>
    </lineage>
</organism>
<gene>
    <name evidence="10" type="ORF">J2T10_002708</name>
</gene>
<proteinExistence type="inferred from homology"/>
<dbReference type="InterPro" id="IPR035906">
    <property type="entry name" value="MetI-like_sf"/>
</dbReference>
<feature type="domain" description="ABC transmembrane type-1" evidence="9">
    <location>
        <begin position="61"/>
        <end position="249"/>
    </location>
</feature>
<feature type="transmembrane region" description="Helical" evidence="8">
    <location>
        <begin position="173"/>
        <end position="195"/>
    </location>
</feature>
<dbReference type="PANTHER" id="PTHR43357">
    <property type="entry name" value="INNER MEMBRANE ABC TRANSPORTER PERMEASE PROTEIN YDCV"/>
    <property type="match status" value="1"/>
</dbReference>
<keyword evidence="5 8" id="KW-0812">Transmembrane</keyword>
<feature type="transmembrane region" description="Helical" evidence="8">
    <location>
        <begin position="67"/>
        <end position="87"/>
    </location>
</feature>
<keyword evidence="7 8" id="KW-0472">Membrane</keyword>
<reference evidence="10 11" key="1">
    <citation type="submission" date="2023-07" db="EMBL/GenBank/DDBJ databases">
        <title>Sorghum-associated microbial communities from plants grown in Nebraska, USA.</title>
        <authorList>
            <person name="Schachtman D."/>
        </authorList>
    </citation>
    <scope>NUCLEOTIDE SEQUENCE [LARGE SCALE GENOMIC DNA]</scope>
    <source>
        <strain evidence="10 11">CC523</strain>
    </source>
</reference>
<accession>A0ABT9TMZ8</accession>
<dbReference type="RefSeq" id="WP_064723028.1">
    <property type="nucleotide sequence ID" value="NZ_BDDW01000011.1"/>
</dbReference>
<evidence type="ECO:0000313" key="11">
    <source>
        <dbReference type="Proteomes" id="UP001244563"/>
    </source>
</evidence>
<evidence type="ECO:0000259" key="9">
    <source>
        <dbReference type="PROSITE" id="PS50928"/>
    </source>
</evidence>
<keyword evidence="3" id="KW-1003">Cell membrane</keyword>
<dbReference type="PROSITE" id="PS50928">
    <property type="entry name" value="ABC_TM1"/>
    <property type="match status" value="1"/>
</dbReference>
<comment type="similarity">
    <text evidence="8">Belongs to the binding-protein-dependent transport system permease family.</text>
</comment>
<dbReference type="Proteomes" id="UP001244563">
    <property type="component" value="Unassembled WGS sequence"/>
</dbReference>
<dbReference type="EMBL" id="JAUSSW010000007">
    <property type="protein sequence ID" value="MDQ0103051.1"/>
    <property type="molecule type" value="Genomic_DNA"/>
</dbReference>
<dbReference type="Gene3D" id="1.10.3720.10">
    <property type="entry name" value="MetI-like"/>
    <property type="match status" value="1"/>
</dbReference>
<dbReference type="CDD" id="cd06261">
    <property type="entry name" value="TM_PBP2"/>
    <property type="match status" value="1"/>
</dbReference>
<evidence type="ECO:0000313" key="10">
    <source>
        <dbReference type="EMBL" id="MDQ0103051.1"/>
    </source>
</evidence>
<feature type="transmembrane region" description="Helical" evidence="8">
    <location>
        <begin position="7"/>
        <end position="30"/>
    </location>
</feature>
<comment type="subcellular location">
    <subcellularLocation>
        <location evidence="1">Cell inner membrane</location>
        <topology evidence="1">Multi-pass membrane protein</topology>
    </subcellularLocation>
    <subcellularLocation>
        <location evidence="8">Cell membrane</location>
        <topology evidence="8">Multi-pass membrane protein</topology>
    </subcellularLocation>
</comment>
<sequence>MNLKIILRVFAALIVLWLTLPTLVIIPISFNAVPSFDFPIKDFSLRWYEKFFNDPAWLRALGTSVQVALLSTLVSTITGVAAALGLSKVNFRGKSVVENLFLTPLIVPGIVLAIGMYSIFLRFGILGTLFGFVAAHTVLALPLVIMNVAASLQGMDPKLQDASASLGALPITTFFRVTLPLIAPGVAAGALFAFVTSFDEVILSLFIQTPGLQTLPVKIYRSVTQDTDPTVAAVAVIMMTLSIILILATQFFSRRKKARS</sequence>
<evidence type="ECO:0000256" key="6">
    <source>
        <dbReference type="ARBA" id="ARBA00022989"/>
    </source>
</evidence>
<evidence type="ECO:0000256" key="3">
    <source>
        <dbReference type="ARBA" id="ARBA00022475"/>
    </source>
</evidence>
<feature type="transmembrane region" description="Helical" evidence="8">
    <location>
        <begin position="99"/>
        <end position="120"/>
    </location>
</feature>
<dbReference type="SUPFAM" id="SSF161098">
    <property type="entry name" value="MetI-like"/>
    <property type="match status" value="1"/>
</dbReference>
<keyword evidence="11" id="KW-1185">Reference proteome</keyword>
<feature type="transmembrane region" description="Helical" evidence="8">
    <location>
        <begin position="231"/>
        <end position="252"/>
    </location>
</feature>
<evidence type="ECO:0000256" key="4">
    <source>
        <dbReference type="ARBA" id="ARBA00022519"/>
    </source>
</evidence>
<evidence type="ECO:0000256" key="2">
    <source>
        <dbReference type="ARBA" id="ARBA00022448"/>
    </source>
</evidence>
<keyword evidence="2 8" id="KW-0813">Transport</keyword>
<evidence type="ECO:0000256" key="1">
    <source>
        <dbReference type="ARBA" id="ARBA00004429"/>
    </source>
</evidence>
<name>A0ABT9TMZ8_PAENI</name>
<keyword evidence="4" id="KW-0997">Cell inner membrane</keyword>
<keyword evidence="6 8" id="KW-1133">Transmembrane helix</keyword>
<dbReference type="InterPro" id="IPR000515">
    <property type="entry name" value="MetI-like"/>
</dbReference>
<evidence type="ECO:0000256" key="5">
    <source>
        <dbReference type="ARBA" id="ARBA00022692"/>
    </source>
</evidence>
<dbReference type="PANTHER" id="PTHR43357:SF4">
    <property type="entry name" value="INNER MEMBRANE ABC TRANSPORTER PERMEASE PROTEIN YDCV"/>
    <property type="match status" value="1"/>
</dbReference>
<protein>
    <submittedName>
        <fullName evidence="10">Spermidine/putrescine transport system permease protein</fullName>
    </submittedName>
</protein>
<evidence type="ECO:0000256" key="7">
    <source>
        <dbReference type="ARBA" id="ARBA00023136"/>
    </source>
</evidence>
<dbReference type="Pfam" id="PF00528">
    <property type="entry name" value="BPD_transp_1"/>
    <property type="match status" value="1"/>
</dbReference>
<evidence type="ECO:0000256" key="8">
    <source>
        <dbReference type="RuleBase" id="RU363032"/>
    </source>
</evidence>
<comment type="caution">
    <text evidence="10">The sequence shown here is derived from an EMBL/GenBank/DDBJ whole genome shotgun (WGS) entry which is preliminary data.</text>
</comment>